<feature type="transmembrane region" description="Helical" evidence="1">
    <location>
        <begin position="37"/>
        <end position="62"/>
    </location>
</feature>
<dbReference type="SUPFAM" id="SSF48317">
    <property type="entry name" value="Acid phosphatase/Vanadium-dependent haloperoxidase"/>
    <property type="match status" value="1"/>
</dbReference>
<protein>
    <recommendedName>
        <fullName evidence="2">Phosphatidic acid phosphatase type 2/haloperoxidase domain-containing protein</fullName>
    </recommendedName>
</protein>
<evidence type="ECO:0000313" key="3">
    <source>
        <dbReference type="EMBL" id="GIJ60329.1"/>
    </source>
</evidence>
<feature type="domain" description="Phosphatidic acid phosphatase type 2/haloperoxidase" evidence="2">
    <location>
        <begin position="106"/>
        <end position="179"/>
    </location>
</feature>
<gene>
    <name evidence="3" type="ORF">Vau01_078450</name>
</gene>
<name>A0A8J3ZAC4_9ACTN</name>
<feature type="transmembrane region" description="Helical" evidence="1">
    <location>
        <begin position="135"/>
        <end position="155"/>
    </location>
</feature>
<keyword evidence="4" id="KW-1185">Reference proteome</keyword>
<comment type="caution">
    <text evidence="3">The sequence shown here is derived from an EMBL/GenBank/DDBJ whole genome shotgun (WGS) entry which is preliminary data.</text>
</comment>
<keyword evidence="1" id="KW-0472">Membrane</keyword>
<dbReference type="InterPro" id="IPR000326">
    <property type="entry name" value="PAP2/HPO"/>
</dbReference>
<dbReference type="Pfam" id="PF01569">
    <property type="entry name" value="PAP2"/>
    <property type="match status" value="1"/>
</dbReference>
<dbReference type="InterPro" id="IPR036938">
    <property type="entry name" value="PAP2/HPO_sf"/>
</dbReference>
<dbReference type="Gene3D" id="1.20.144.10">
    <property type="entry name" value="Phosphatidic acid phosphatase type 2/haloperoxidase"/>
    <property type="match status" value="1"/>
</dbReference>
<feature type="transmembrane region" description="Helical" evidence="1">
    <location>
        <begin position="74"/>
        <end position="96"/>
    </location>
</feature>
<keyword evidence="1" id="KW-0812">Transmembrane</keyword>
<dbReference type="EMBL" id="BOPG01000051">
    <property type="protein sequence ID" value="GIJ60329.1"/>
    <property type="molecule type" value="Genomic_DNA"/>
</dbReference>
<sequence length="197" mass="19495">MLAATVLAGVLVHDVIPPADAWLVDHAFAAPGSRLAAVATAIGGVGTLLCLGALTAGAVAAAVVRRRAGRGAGYVARVLVTVPLAASVLLLQGLFLRPGPPQQPQAGTYPSGHVAVVTAIAFAAVLLYRELGQGWHRVALGGALTAVTLVAGSRIVLAEHWLLDAAGAVAGALGIGLLAAAVLRLGPATQVPVRSAG</sequence>
<feature type="transmembrane region" description="Helical" evidence="1">
    <location>
        <begin position="108"/>
        <end position="128"/>
    </location>
</feature>
<dbReference type="AlphaFoldDB" id="A0A8J3ZAC4"/>
<evidence type="ECO:0000256" key="1">
    <source>
        <dbReference type="SAM" id="Phobius"/>
    </source>
</evidence>
<evidence type="ECO:0000313" key="4">
    <source>
        <dbReference type="Proteomes" id="UP000612585"/>
    </source>
</evidence>
<organism evidence="3 4">
    <name type="scientific">Virgisporangium aurantiacum</name>
    <dbReference type="NCBI Taxonomy" id="175570"/>
    <lineage>
        <taxon>Bacteria</taxon>
        <taxon>Bacillati</taxon>
        <taxon>Actinomycetota</taxon>
        <taxon>Actinomycetes</taxon>
        <taxon>Micromonosporales</taxon>
        <taxon>Micromonosporaceae</taxon>
        <taxon>Virgisporangium</taxon>
    </lineage>
</organism>
<accession>A0A8J3ZAC4</accession>
<reference evidence="3" key="1">
    <citation type="submission" date="2021-01" db="EMBL/GenBank/DDBJ databases">
        <title>Whole genome shotgun sequence of Virgisporangium aurantiacum NBRC 16421.</title>
        <authorList>
            <person name="Komaki H."/>
            <person name="Tamura T."/>
        </authorList>
    </citation>
    <scope>NUCLEOTIDE SEQUENCE</scope>
    <source>
        <strain evidence="3">NBRC 16421</strain>
    </source>
</reference>
<feature type="transmembrane region" description="Helical" evidence="1">
    <location>
        <begin position="161"/>
        <end position="185"/>
    </location>
</feature>
<evidence type="ECO:0000259" key="2">
    <source>
        <dbReference type="Pfam" id="PF01569"/>
    </source>
</evidence>
<keyword evidence="1" id="KW-1133">Transmembrane helix</keyword>
<proteinExistence type="predicted"/>
<dbReference type="Proteomes" id="UP000612585">
    <property type="component" value="Unassembled WGS sequence"/>
</dbReference>